<accession>A0A1V9YV26</accession>
<gene>
    <name evidence="1" type="ORF">THRCLA_22666</name>
</gene>
<dbReference type="PANTHER" id="PTHR46586">
    <property type="entry name" value="ANKYRIN REPEAT-CONTAINING PROTEIN"/>
    <property type="match status" value="1"/>
</dbReference>
<dbReference type="Gene3D" id="1.25.40.20">
    <property type="entry name" value="Ankyrin repeat-containing domain"/>
    <property type="match status" value="1"/>
</dbReference>
<dbReference type="Proteomes" id="UP000243217">
    <property type="component" value="Unassembled WGS sequence"/>
</dbReference>
<name>A0A1V9YV26_9STRA</name>
<sequence>MLYITCNGSSSRIGRLDILNFLHNNRTEGCTKDAMICSYKRTFEIRGVGCTRNVWKSAIYNRDNAWCHFKIQYQWLLTKMDGLRGIDEIFLSIIKLPQMVMKNWHFEMVSALFSRCFHVLKYLGLNDCAHGAANLLFLCLGAISIKNFEMLIFLIDYTNITRQLQDKLMLTAEYNGSLDIIKWLIEKKGFRCTLQIHPTALSQRCCRAQNGNNDTFWSYCKFIDTAAERGDLDTIKLLHRSCMNHVPWIEHQQPNRTEGCTKQAMTFAATRGHLDGCMKFVELAIQEMVWHQQHTMEMLLWRHI</sequence>
<dbReference type="PANTHER" id="PTHR46586:SF3">
    <property type="entry name" value="ANKYRIN REPEAT-CONTAINING PROTEIN"/>
    <property type="match status" value="1"/>
</dbReference>
<dbReference type="AlphaFoldDB" id="A0A1V9YV26"/>
<keyword evidence="2" id="KW-1185">Reference proteome</keyword>
<evidence type="ECO:0000313" key="1">
    <source>
        <dbReference type="EMBL" id="OQR89582.1"/>
    </source>
</evidence>
<dbReference type="EMBL" id="JNBS01002706">
    <property type="protein sequence ID" value="OQR89582.1"/>
    <property type="molecule type" value="Genomic_DNA"/>
</dbReference>
<dbReference type="InterPro" id="IPR036770">
    <property type="entry name" value="Ankyrin_rpt-contain_sf"/>
</dbReference>
<proteinExistence type="predicted"/>
<dbReference type="InterPro" id="IPR052050">
    <property type="entry name" value="SecEffector_AnkRepeat"/>
</dbReference>
<reference evidence="1 2" key="1">
    <citation type="journal article" date="2014" name="Genome Biol. Evol.">
        <title>The secreted proteins of Achlya hypogyna and Thraustotheca clavata identify the ancestral oomycete secretome and reveal gene acquisitions by horizontal gene transfer.</title>
        <authorList>
            <person name="Misner I."/>
            <person name="Blouin N."/>
            <person name="Leonard G."/>
            <person name="Richards T.A."/>
            <person name="Lane C.E."/>
        </authorList>
    </citation>
    <scope>NUCLEOTIDE SEQUENCE [LARGE SCALE GENOMIC DNA]</scope>
    <source>
        <strain evidence="1 2">ATCC 34112</strain>
    </source>
</reference>
<protein>
    <submittedName>
        <fullName evidence="1">Uncharacterized protein</fullName>
    </submittedName>
</protein>
<comment type="caution">
    <text evidence="1">The sequence shown here is derived from an EMBL/GenBank/DDBJ whole genome shotgun (WGS) entry which is preliminary data.</text>
</comment>
<evidence type="ECO:0000313" key="2">
    <source>
        <dbReference type="Proteomes" id="UP000243217"/>
    </source>
</evidence>
<organism evidence="1 2">
    <name type="scientific">Thraustotheca clavata</name>
    <dbReference type="NCBI Taxonomy" id="74557"/>
    <lineage>
        <taxon>Eukaryota</taxon>
        <taxon>Sar</taxon>
        <taxon>Stramenopiles</taxon>
        <taxon>Oomycota</taxon>
        <taxon>Saprolegniomycetes</taxon>
        <taxon>Saprolegniales</taxon>
        <taxon>Achlyaceae</taxon>
        <taxon>Thraustotheca</taxon>
    </lineage>
</organism>